<feature type="region of interest" description="Disordered" evidence="1">
    <location>
        <begin position="134"/>
        <end position="218"/>
    </location>
</feature>
<dbReference type="Proteomes" id="UP000193218">
    <property type="component" value="Unassembled WGS sequence"/>
</dbReference>
<name>A0A1Y1UPZ6_9TREE</name>
<gene>
    <name evidence="2" type="ORF">BD324DRAFT_252838</name>
</gene>
<sequence>MPAVRPRQYLSRQESGASVRSLPRYSIQAGEQELVLARQSSNLAEELYRQNRIPNSGESADHQLPTGGSIIGSLMRTVTSTSLSRGPAPSYLEATVSSTQGSDVERGTIERVPTNQKEASQPSSGFRRFFTMPRFGGKSQPTQRSTDVPEMTQLAVPRPAVTTTRAHVDSHSQPRNSSQSLLLRPLDSRHSTDSSGSHGRHSTIGGSPSFRTSYDAPRAGFTPDQMRFLSAHEGIDLTRVHIGAQESGGARIPPPRFEEVESNGSRGVEVVTGASEGEGSPVAPVRTLLASRGQAERGESGGRESRPQ</sequence>
<feature type="compositionally biased region" description="Basic and acidic residues" evidence="1">
    <location>
        <begin position="294"/>
        <end position="308"/>
    </location>
</feature>
<evidence type="ECO:0000313" key="2">
    <source>
        <dbReference type="EMBL" id="ORX40042.1"/>
    </source>
</evidence>
<keyword evidence="3" id="KW-1185">Reference proteome</keyword>
<dbReference type="InParanoid" id="A0A1Y1UPZ6"/>
<feature type="region of interest" description="Disordered" evidence="1">
    <location>
        <begin position="245"/>
        <end position="308"/>
    </location>
</feature>
<dbReference type="STRING" id="4999.A0A1Y1UPZ6"/>
<dbReference type="GeneID" id="33554098"/>
<proteinExistence type="predicted"/>
<evidence type="ECO:0000256" key="1">
    <source>
        <dbReference type="SAM" id="MobiDB-lite"/>
    </source>
</evidence>
<reference evidence="2 3" key="1">
    <citation type="submission" date="2017-03" db="EMBL/GenBank/DDBJ databases">
        <title>Widespread Adenine N6-methylation of Active Genes in Fungi.</title>
        <authorList>
            <consortium name="DOE Joint Genome Institute"/>
            <person name="Mondo S.J."/>
            <person name="Dannebaum R.O."/>
            <person name="Kuo R.C."/>
            <person name="Louie K.B."/>
            <person name="Bewick A.J."/>
            <person name="Labutti K."/>
            <person name="Haridas S."/>
            <person name="Kuo A."/>
            <person name="Salamov A."/>
            <person name="Ahrendt S.R."/>
            <person name="Lau R."/>
            <person name="Bowen B.P."/>
            <person name="Lipzen A."/>
            <person name="Sullivan W."/>
            <person name="Andreopoulos W.B."/>
            <person name="Clum A."/>
            <person name="Lindquist E."/>
            <person name="Daum C."/>
            <person name="Northen T.R."/>
            <person name="Ramamoorthy G."/>
            <person name="Schmitz R.J."/>
            <person name="Gryganskyi A."/>
            <person name="Culley D."/>
            <person name="Magnuson J."/>
            <person name="James T.Y."/>
            <person name="O'Malley M.A."/>
            <person name="Stajich J.E."/>
            <person name="Spatafora J.W."/>
            <person name="Visel A."/>
            <person name="Grigoriev I.V."/>
        </authorList>
    </citation>
    <scope>NUCLEOTIDE SEQUENCE [LARGE SCALE GENOMIC DNA]</scope>
    <source>
        <strain evidence="2 3">NRRL Y-17943</strain>
    </source>
</reference>
<accession>A0A1Y1UPZ6</accession>
<dbReference type="EMBL" id="NBSH01000002">
    <property type="protein sequence ID" value="ORX40042.1"/>
    <property type="molecule type" value="Genomic_DNA"/>
</dbReference>
<dbReference type="AlphaFoldDB" id="A0A1Y1UPZ6"/>
<organism evidence="2 3">
    <name type="scientific">Kockovaella imperatae</name>
    <dbReference type="NCBI Taxonomy" id="4999"/>
    <lineage>
        <taxon>Eukaryota</taxon>
        <taxon>Fungi</taxon>
        <taxon>Dikarya</taxon>
        <taxon>Basidiomycota</taxon>
        <taxon>Agaricomycotina</taxon>
        <taxon>Tremellomycetes</taxon>
        <taxon>Tremellales</taxon>
        <taxon>Cuniculitremaceae</taxon>
        <taxon>Kockovaella</taxon>
    </lineage>
</organism>
<protein>
    <submittedName>
        <fullName evidence="2">Uncharacterized protein</fullName>
    </submittedName>
</protein>
<dbReference type="OrthoDB" id="2804493at2759"/>
<feature type="region of interest" description="Disordered" evidence="1">
    <location>
        <begin position="1"/>
        <end position="21"/>
    </location>
</feature>
<comment type="caution">
    <text evidence="2">The sequence shown here is derived from an EMBL/GenBank/DDBJ whole genome shotgun (WGS) entry which is preliminary data.</text>
</comment>
<evidence type="ECO:0000313" key="3">
    <source>
        <dbReference type="Proteomes" id="UP000193218"/>
    </source>
</evidence>
<dbReference type="RefSeq" id="XP_021873827.1">
    <property type="nucleotide sequence ID" value="XM_022012290.1"/>
</dbReference>